<accession>A0AAJ0FE59</accession>
<keyword evidence="12" id="KW-1185">Reference proteome</keyword>
<evidence type="ECO:0000256" key="5">
    <source>
        <dbReference type="ARBA" id="ARBA00022833"/>
    </source>
</evidence>
<feature type="signal peptide" evidence="9">
    <location>
        <begin position="1"/>
        <end position="19"/>
    </location>
</feature>
<evidence type="ECO:0000313" key="11">
    <source>
        <dbReference type="EMBL" id="KAK1757830.1"/>
    </source>
</evidence>
<keyword evidence="3" id="KW-0645">Protease</keyword>
<gene>
    <name evidence="11" type="ORF">QBC47DRAFT_359048</name>
</gene>
<feature type="active site" description="Proton donor/acceptor" evidence="7">
    <location>
        <position position="400"/>
    </location>
</feature>
<dbReference type="PANTHER" id="PTHR11705">
    <property type="entry name" value="PROTEASE FAMILY M14 CARBOXYPEPTIDASE A,B"/>
    <property type="match status" value="1"/>
</dbReference>
<keyword evidence="9" id="KW-0732">Signal</keyword>
<dbReference type="PROSITE" id="PS52035">
    <property type="entry name" value="PEPTIDASE_M14"/>
    <property type="match status" value="1"/>
</dbReference>
<dbReference type="GO" id="GO:0008270">
    <property type="term" value="F:zinc ion binding"/>
    <property type="evidence" value="ECO:0007669"/>
    <property type="project" value="InterPro"/>
</dbReference>
<feature type="region of interest" description="Disordered" evidence="8">
    <location>
        <begin position="32"/>
        <end position="52"/>
    </location>
</feature>
<dbReference type="AlphaFoldDB" id="A0AAJ0FE59"/>
<dbReference type="Pfam" id="PF00246">
    <property type="entry name" value="Peptidase_M14"/>
    <property type="match status" value="1"/>
</dbReference>
<name>A0AAJ0FE59_9PEZI</name>
<evidence type="ECO:0000256" key="2">
    <source>
        <dbReference type="ARBA" id="ARBA00005988"/>
    </source>
</evidence>
<dbReference type="Gene3D" id="3.40.630.10">
    <property type="entry name" value="Zn peptidases"/>
    <property type="match status" value="1"/>
</dbReference>
<feature type="domain" description="Peptidase M14" evidence="10">
    <location>
        <begin position="81"/>
        <end position="442"/>
    </location>
</feature>
<dbReference type="Proteomes" id="UP001239445">
    <property type="component" value="Unassembled WGS sequence"/>
</dbReference>
<dbReference type="InterPro" id="IPR000834">
    <property type="entry name" value="Peptidase_M14"/>
</dbReference>
<sequence length="442" mass="48218">MELTILLVSLLLSVQTVSPCLLESERHGGHIQRQRSAPYVRRQSSNDTLPPIPVARGDRFQGGKLIPQGLGLQAEGAKIESILNLDEIHSGMAGLAREFNIELIEAPVKTYENRTIVGARAAGKDGKVRAMIEANIHARERGGPDHVLYFLADLLSAGRTGRGVTFGGVSYTHAQVRTVLDLGLLVLPTVNPDGLAYDLATDKCWRKNRNPKSANATKPDSIGVDLNRNFDFLWDFEKEFAPHTHPASAQPGALDFHGTAAFSEPETRAIKWFLDQHPDLGWFMDLHSAAGVVLYPWGDDSNQSVDPGNSFANTSADSIRGIVPDTANATYQSYMLRADADVYALIGSNMVNRMADSTGTVYAVTQSVHLYPTSGSSVDYVYARHLRDPTKGKVFGFGIEFGQGNEDNPDCIFYPTVSRHNSNIVEVAVGLMEMLLGATQYS</sequence>
<evidence type="ECO:0000256" key="7">
    <source>
        <dbReference type="PROSITE-ProRule" id="PRU01379"/>
    </source>
</evidence>
<evidence type="ECO:0000313" key="12">
    <source>
        <dbReference type="Proteomes" id="UP001239445"/>
    </source>
</evidence>
<feature type="chain" id="PRO_5042534995" evidence="9">
    <location>
        <begin position="20"/>
        <end position="442"/>
    </location>
</feature>
<evidence type="ECO:0000256" key="1">
    <source>
        <dbReference type="ARBA" id="ARBA00001947"/>
    </source>
</evidence>
<dbReference type="PANTHER" id="PTHR11705:SF143">
    <property type="entry name" value="SLL0236 PROTEIN"/>
    <property type="match status" value="1"/>
</dbReference>
<keyword evidence="6" id="KW-0482">Metalloprotease</keyword>
<keyword evidence="4" id="KW-0378">Hydrolase</keyword>
<evidence type="ECO:0000256" key="4">
    <source>
        <dbReference type="ARBA" id="ARBA00022801"/>
    </source>
</evidence>
<dbReference type="GO" id="GO:0006508">
    <property type="term" value="P:proteolysis"/>
    <property type="evidence" value="ECO:0007669"/>
    <property type="project" value="UniProtKB-KW"/>
</dbReference>
<comment type="similarity">
    <text evidence="2 7">Belongs to the peptidase M14 family.</text>
</comment>
<keyword evidence="5" id="KW-0862">Zinc</keyword>
<keyword evidence="11" id="KW-0121">Carboxypeptidase</keyword>
<comment type="cofactor">
    <cofactor evidence="1">
        <name>Zn(2+)</name>
        <dbReference type="ChEBI" id="CHEBI:29105"/>
    </cofactor>
</comment>
<dbReference type="SMART" id="SM00631">
    <property type="entry name" value="Zn_pept"/>
    <property type="match status" value="1"/>
</dbReference>
<evidence type="ECO:0000256" key="3">
    <source>
        <dbReference type="ARBA" id="ARBA00022670"/>
    </source>
</evidence>
<evidence type="ECO:0000256" key="9">
    <source>
        <dbReference type="SAM" id="SignalP"/>
    </source>
</evidence>
<comment type="caution">
    <text evidence="11">The sequence shown here is derived from an EMBL/GenBank/DDBJ whole genome shotgun (WGS) entry which is preliminary data.</text>
</comment>
<organism evidence="11 12">
    <name type="scientific">Echria macrotheca</name>
    <dbReference type="NCBI Taxonomy" id="438768"/>
    <lineage>
        <taxon>Eukaryota</taxon>
        <taxon>Fungi</taxon>
        <taxon>Dikarya</taxon>
        <taxon>Ascomycota</taxon>
        <taxon>Pezizomycotina</taxon>
        <taxon>Sordariomycetes</taxon>
        <taxon>Sordariomycetidae</taxon>
        <taxon>Sordariales</taxon>
        <taxon>Schizotheciaceae</taxon>
        <taxon>Echria</taxon>
    </lineage>
</organism>
<dbReference type="GO" id="GO:0004181">
    <property type="term" value="F:metallocarboxypeptidase activity"/>
    <property type="evidence" value="ECO:0007669"/>
    <property type="project" value="InterPro"/>
</dbReference>
<dbReference type="PRINTS" id="PR00765">
    <property type="entry name" value="CRBOXYPTASEA"/>
</dbReference>
<dbReference type="EMBL" id="MU839830">
    <property type="protein sequence ID" value="KAK1757830.1"/>
    <property type="molecule type" value="Genomic_DNA"/>
</dbReference>
<evidence type="ECO:0000259" key="10">
    <source>
        <dbReference type="PROSITE" id="PS52035"/>
    </source>
</evidence>
<proteinExistence type="inferred from homology"/>
<protein>
    <submittedName>
        <fullName evidence="11">Zinc carboxypeptidase</fullName>
    </submittedName>
</protein>
<evidence type="ECO:0000256" key="8">
    <source>
        <dbReference type="SAM" id="MobiDB-lite"/>
    </source>
</evidence>
<evidence type="ECO:0000256" key="6">
    <source>
        <dbReference type="ARBA" id="ARBA00023049"/>
    </source>
</evidence>
<reference evidence="11" key="1">
    <citation type="submission" date="2023-06" db="EMBL/GenBank/DDBJ databases">
        <title>Genome-scale phylogeny and comparative genomics of the fungal order Sordariales.</title>
        <authorList>
            <consortium name="Lawrence Berkeley National Laboratory"/>
            <person name="Hensen N."/>
            <person name="Bonometti L."/>
            <person name="Westerberg I."/>
            <person name="Brannstrom I.O."/>
            <person name="Guillou S."/>
            <person name="Cros-Aarteil S."/>
            <person name="Calhoun S."/>
            <person name="Haridas S."/>
            <person name="Kuo A."/>
            <person name="Mondo S."/>
            <person name="Pangilinan J."/>
            <person name="Riley R."/>
            <person name="Labutti K."/>
            <person name="Andreopoulos B."/>
            <person name="Lipzen A."/>
            <person name="Chen C."/>
            <person name="Yanf M."/>
            <person name="Daum C."/>
            <person name="Ng V."/>
            <person name="Clum A."/>
            <person name="Steindorff A."/>
            <person name="Ohm R."/>
            <person name="Martin F."/>
            <person name="Silar P."/>
            <person name="Natvig D."/>
            <person name="Lalanne C."/>
            <person name="Gautier V."/>
            <person name="Ament-Velasquez S.L."/>
            <person name="Kruys A."/>
            <person name="Hutchinson M.I."/>
            <person name="Powell A.J."/>
            <person name="Barry K."/>
            <person name="Miller A.N."/>
            <person name="Grigoriev I.V."/>
            <person name="Debuchy R."/>
            <person name="Gladieux P."/>
            <person name="Thoren M.H."/>
            <person name="Johannesson H."/>
        </authorList>
    </citation>
    <scope>NUCLEOTIDE SEQUENCE</scope>
    <source>
        <strain evidence="11">PSN4</strain>
    </source>
</reference>
<dbReference type="SUPFAM" id="SSF53187">
    <property type="entry name" value="Zn-dependent exopeptidases"/>
    <property type="match status" value="1"/>
</dbReference>